<sequence length="160" mass="18410">MPRRFQEKRLFRSRSDGDCPVSQRLGRHKKKLGMNALSAAFSYYLAAGRRVEEMEEDGRLQDVYIRTPELVLMARRVDSAAPFGKVVDVRFRFEPGRCDAWHLHFLAGDVRELLAYKREILSLPWILTQHGKRGDGRLVKLPASRFCRLLGAFVGDEAFS</sequence>
<dbReference type="AlphaFoldDB" id="A0AAP8NML9"/>
<evidence type="ECO:0000313" key="1">
    <source>
        <dbReference type="EMBL" id="PNC57546.1"/>
    </source>
</evidence>
<organism evidence="1 2">
    <name type="scientific">Akkermansia muciniphila</name>
    <dbReference type="NCBI Taxonomy" id="239935"/>
    <lineage>
        <taxon>Bacteria</taxon>
        <taxon>Pseudomonadati</taxon>
        <taxon>Verrucomicrobiota</taxon>
        <taxon>Verrucomicrobiia</taxon>
        <taxon>Verrucomicrobiales</taxon>
        <taxon>Akkermansiaceae</taxon>
        <taxon>Akkermansia</taxon>
    </lineage>
</organism>
<dbReference type="Proteomes" id="UP000235914">
    <property type="component" value="Unassembled WGS sequence"/>
</dbReference>
<protein>
    <submittedName>
        <fullName evidence="1">Uncharacterized protein</fullName>
    </submittedName>
</protein>
<reference evidence="1 2" key="1">
    <citation type="journal article" date="2017" name="BMC Genomics">
        <title>Genome sequencing of 39 Akkermansia muciniphila isolates reveals its population structure, genomic and functional diverisity, and global distribution in mammalian gut microbiotas.</title>
        <authorList>
            <person name="Guo X."/>
            <person name="Li S."/>
            <person name="Zhang J."/>
            <person name="Wu F."/>
            <person name="Li X."/>
            <person name="Wu D."/>
            <person name="Zhang M."/>
            <person name="Ou Z."/>
            <person name="Jie Z."/>
            <person name="Yan Q."/>
            <person name="Li P."/>
            <person name="Yi J."/>
            <person name="Peng Y."/>
        </authorList>
    </citation>
    <scope>NUCLEOTIDE SEQUENCE [LARGE SCALE GENOMIC DNA]</scope>
    <source>
        <strain evidence="1 2">GP43</strain>
    </source>
</reference>
<dbReference type="EMBL" id="PJKN01000001">
    <property type="protein sequence ID" value="PNC57546.1"/>
    <property type="molecule type" value="Genomic_DNA"/>
</dbReference>
<accession>A0AAP8NML9</accession>
<proteinExistence type="predicted"/>
<evidence type="ECO:0000313" key="2">
    <source>
        <dbReference type="Proteomes" id="UP000235914"/>
    </source>
</evidence>
<gene>
    <name evidence="1" type="ORF">CXU09_00235</name>
</gene>
<name>A0AAP8NML9_9BACT</name>
<comment type="caution">
    <text evidence="1">The sequence shown here is derived from an EMBL/GenBank/DDBJ whole genome shotgun (WGS) entry which is preliminary data.</text>
</comment>